<evidence type="ECO:0000256" key="2">
    <source>
        <dbReference type="ARBA" id="ARBA00023163"/>
    </source>
</evidence>
<keyword evidence="5" id="KW-1185">Reference proteome</keyword>
<organism evidence="4 5">
    <name type="scientific">Micromonospora fluostatini</name>
    <dbReference type="NCBI Taxonomy" id="1629071"/>
    <lineage>
        <taxon>Bacteria</taxon>
        <taxon>Bacillati</taxon>
        <taxon>Actinomycetota</taxon>
        <taxon>Actinomycetes</taxon>
        <taxon>Micromonosporales</taxon>
        <taxon>Micromonosporaceae</taxon>
        <taxon>Micromonospora</taxon>
    </lineage>
</organism>
<dbReference type="EMBL" id="SMKE01000006">
    <property type="protein sequence ID" value="TDC02494.1"/>
    <property type="molecule type" value="Genomic_DNA"/>
</dbReference>
<gene>
    <name evidence="4" type="ORF">E1091_00700</name>
</gene>
<protein>
    <submittedName>
        <fullName evidence="4">MarR family transcriptional regulator</fullName>
    </submittedName>
</protein>
<keyword evidence="2" id="KW-0804">Transcription</keyword>
<dbReference type="Gene3D" id="3.30.450.40">
    <property type="match status" value="1"/>
</dbReference>
<dbReference type="PROSITE" id="PS51077">
    <property type="entry name" value="HTH_ICLR"/>
    <property type="match status" value="1"/>
</dbReference>
<dbReference type="InterPro" id="IPR029016">
    <property type="entry name" value="GAF-like_dom_sf"/>
</dbReference>
<proteinExistence type="predicted"/>
<dbReference type="Pfam" id="PF09339">
    <property type="entry name" value="HTH_IclR"/>
    <property type="match status" value="1"/>
</dbReference>
<evidence type="ECO:0000313" key="4">
    <source>
        <dbReference type="EMBL" id="TDC02494.1"/>
    </source>
</evidence>
<dbReference type="InterPro" id="IPR036390">
    <property type="entry name" value="WH_DNA-bd_sf"/>
</dbReference>
<feature type="domain" description="HTH iclR-type" evidence="3">
    <location>
        <begin position="10"/>
        <end position="72"/>
    </location>
</feature>
<dbReference type="Gene3D" id="1.10.10.10">
    <property type="entry name" value="Winged helix-like DNA-binding domain superfamily/Winged helix DNA-binding domain"/>
    <property type="match status" value="1"/>
</dbReference>
<dbReference type="InterPro" id="IPR050707">
    <property type="entry name" value="HTH_MetabolicPath_Reg"/>
</dbReference>
<evidence type="ECO:0000313" key="5">
    <source>
        <dbReference type="Proteomes" id="UP000295626"/>
    </source>
</evidence>
<dbReference type="InterPro" id="IPR005471">
    <property type="entry name" value="Tscrpt_reg_IclR_N"/>
</dbReference>
<name>A0ABY2DQ26_9ACTN</name>
<evidence type="ECO:0000259" key="3">
    <source>
        <dbReference type="PROSITE" id="PS51077"/>
    </source>
</evidence>
<dbReference type="SUPFAM" id="SSF46785">
    <property type="entry name" value="Winged helix' DNA-binding domain"/>
    <property type="match status" value="1"/>
</dbReference>
<feature type="non-terminal residue" evidence="4">
    <location>
        <position position="143"/>
    </location>
</feature>
<dbReference type="PANTHER" id="PTHR30136:SF24">
    <property type="entry name" value="HTH-TYPE TRANSCRIPTIONAL REPRESSOR ALLR"/>
    <property type="match status" value="1"/>
</dbReference>
<dbReference type="Proteomes" id="UP000295626">
    <property type="component" value="Unassembled WGS sequence"/>
</dbReference>
<dbReference type="SUPFAM" id="SSF55781">
    <property type="entry name" value="GAF domain-like"/>
    <property type="match status" value="1"/>
</dbReference>
<dbReference type="SMART" id="SM00346">
    <property type="entry name" value="HTH_ICLR"/>
    <property type="match status" value="1"/>
</dbReference>
<reference evidence="4 5" key="1">
    <citation type="submission" date="2019-02" db="EMBL/GenBank/DDBJ databases">
        <title>Draft genome sequences of novel Actinobacteria.</title>
        <authorList>
            <person name="Sahin N."/>
            <person name="Ay H."/>
            <person name="Saygin H."/>
        </authorList>
    </citation>
    <scope>NUCLEOTIDE SEQUENCE [LARGE SCALE GENOMIC DNA]</scope>
    <source>
        <strain evidence="4 5">JCM 30529</strain>
    </source>
</reference>
<keyword evidence="1" id="KW-0805">Transcription regulation</keyword>
<dbReference type="PANTHER" id="PTHR30136">
    <property type="entry name" value="HELIX-TURN-HELIX TRANSCRIPTIONAL REGULATOR, ICLR FAMILY"/>
    <property type="match status" value="1"/>
</dbReference>
<dbReference type="InterPro" id="IPR036388">
    <property type="entry name" value="WH-like_DNA-bd_sf"/>
</dbReference>
<evidence type="ECO:0000256" key="1">
    <source>
        <dbReference type="ARBA" id="ARBA00023015"/>
    </source>
</evidence>
<sequence>MTTGGGVTRVKSADRTVELLELLAASPDRRTLVDLARDLGIPKSSMHGLLRTLVQRGWVETDSAGLRYGLGVQALRTGSAYLRTDRSIRRLTPVVDRLHRELDATVQLGRVTGGQVVCLVSREKFGATPAIAAGRHAPAHATA</sequence>
<comment type="caution">
    <text evidence="4">The sequence shown here is derived from an EMBL/GenBank/DDBJ whole genome shotgun (WGS) entry which is preliminary data.</text>
</comment>
<accession>A0ABY2DQ26</accession>